<protein>
    <submittedName>
        <fullName evidence="5">Uncharacterized protein</fullName>
    </submittedName>
</protein>
<gene>
    <name evidence="5" type="ORF">TBRA_LOCUS10479</name>
</gene>
<feature type="repeat" description="ANK" evidence="3">
    <location>
        <begin position="1223"/>
        <end position="1255"/>
    </location>
</feature>
<evidence type="ECO:0000256" key="2">
    <source>
        <dbReference type="ARBA" id="ARBA00023043"/>
    </source>
</evidence>
<dbReference type="InterPro" id="IPR002110">
    <property type="entry name" value="Ankyrin_rpt"/>
</dbReference>
<feature type="repeat" description="ANK" evidence="3">
    <location>
        <begin position="1150"/>
        <end position="1182"/>
    </location>
</feature>
<evidence type="ECO:0000256" key="1">
    <source>
        <dbReference type="ARBA" id="ARBA00022737"/>
    </source>
</evidence>
<feature type="repeat" description="ANK" evidence="3">
    <location>
        <begin position="215"/>
        <end position="247"/>
    </location>
</feature>
<dbReference type="PANTHER" id="PTHR24198:SF165">
    <property type="entry name" value="ANKYRIN REPEAT-CONTAINING PROTEIN-RELATED"/>
    <property type="match status" value="1"/>
</dbReference>
<feature type="repeat" description="ANK" evidence="3">
    <location>
        <begin position="774"/>
        <end position="806"/>
    </location>
</feature>
<feature type="repeat" description="ANK" evidence="3">
    <location>
        <begin position="291"/>
        <end position="323"/>
    </location>
</feature>
<dbReference type="Proteomes" id="UP000479190">
    <property type="component" value="Unassembled WGS sequence"/>
</dbReference>
<evidence type="ECO:0000313" key="5">
    <source>
        <dbReference type="EMBL" id="CAB0038708.1"/>
    </source>
</evidence>
<feature type="repeat" description="ANK" evidence="3">
    <location>
        <begin position="369"/>
        <end position="397"/>
    </location>
</feature>
<keyword evidence="2 3" id="KW-0040">ANK repeat</keyword>
<dbReference type="PANTHER" id="PTHR24198">
    <property type="entry name" value="ANKYRIN REPEAT AND PROTEIN KINASE DOMAIN-CONTAINING PROTEIN"/>
    <property type="match status" value="1"/>
</dbReference>
<dbReference type="PROSITE" id="PS50088">
    <property type="entry name" value="ANK_REPEAT"/>
    <property type="match status" value="10"/>
</dbReference>
<dbReference type="Pfam" id="PF13857">
    <property type="entry name" value="Ank_5"/>
    <property type="match status" value="1"/>
</dbReference>
<dbReference type="SMART" id="SM00248">
    <property type="entry name" value="ANK"/>
    <property type="match status" value="22"/>
</dbReference>
<dbReference type="PROSITE" id="PS50297">
    <property type="entry name" value="ANK_REP_REGION"/>
    <property type="match status" value="8"/>
</dbReference>
<feature type="repeat" description="ANK" evidence="3">
    <location>
        <begin position="701"/>
        <end position="733"/>
    </location>
</feature>
<dbReference type="PRINTS" id="PR01415">
    <property type="entry name" value="ANKYRIN"/>
</dbReference>
<reference evidence="5 6" key="1">
    <citation type="submission" date="2020-02" db="EMBL/GenBank/DDBJ databases">
        <authorList>
            <person name="Ferguson B K."/>
        </authorList>
    </citation>
    <scope>NUCLEOTIDE SEQUENCE [LARGE SCALE GENOMIC DNA]</scope>
</reference>
<feature type="repeat" description="ANK" evidence="3">
    <location>
        <begin position="138"/>
        <end position="166"/>
    </location>
</feature>
<evidence type="ECO:0000313" key="6">
    <source>
        <dbReference type="Proteomes" id="UP000479190"/>
    </source>
</evidence>
<dbReference type="Pfam" id="PF12796">
    <property type="entry name" value="Ank_2"/>
    <property type="match status" value="5"/>
</dbReference>
<dbReference type="InterPro" id="IPR036770">
    <property type="entry name" value="Ankyrin_rpt-contain_sf"/>
</dbReference>
<dbReference type="EMBL" id="CADCXV010000923">
    <property type="protein sequence ID" value="CAB0038708.1"/>
    <property type="molecule type" value="Genomic_DNA"/>
</dbReference>
<dbReference type="Gene3D" id="1.25.40.20">
    <property type="entry name" value="Ankyrin repeat-containing domain"/>
    <property type="match status" value="7"/>
</dbReference>
<organism evidence="5 6">
    <name type="scientific">Trichogramma brassicae</name>
    <dbReference type="NCBI Taxonomy" id="86971"/>
    <lineage>
        <taxon>Eukaryota</taxon>
        <taxon>Metazoa</taxon>
        <taxon>Ecdysozoa</taxon>
        <taxon>Arthropoda</taxon>
        <taxon>Hexapoda</taxon>
        <taxon>Insecta</taxon>
        <taxon>Pterygota</taxon>
        <taxon>Neoptera</taxon>
        <taxon>Endopterygota</taxon>
        <taxon>Hymenoptera</taxon>
        <taxon>Apocrita</taxon>
        <taxon>Proctotrupomorpha</taxon>
        <taxon>Chalcidoidea</taxon>
        <taxon>Trichogrammatidae</taxon>
        <taxon>Trichogramma</taxon>
    </lineage>
</organism>
<feature type="repeat" description="ANK" evidence="3">
    <location>
        <begin position="807"/>
        <end position="830"/>
    </location>
</feature>
<name>A0A6H5IV37_9HYME</name>
<feature type="region of interest" description="Disordered" evidence="4">
    <location>
        <begin position="109"/>
        <end position="133"/>
    </location>
</feature>
<sequence length="1587" mass="183580">MDWLLTKCEYHQDEIVSFVMKFGYEDELEIDEDGKPLLNRSTLVHYAGKYMWNDDLVRNYFKIYHRFDVNYIDEFGYTHFHAACQFGFDDIVQKFLELGQNPNIVAPKFIKSKKEKDEGEEEDDDDDDDEEEEPLYPPLHLALRWNRQKVVELLLTNGADPNLASAEGLTPLHAIVKRSYCDHNRDTVKKSLPELFLKFCDDKNMKLQVNARDERGDTPLHSALETGCSDCVEMLMRRGADPSSVNEEGSTPLHSICHLNGGDEDLLTMFLEINAELDQLVPDQINARNKLGNTPLHLAVEYRHNRLVESLLRNGADPNLANEEGSTPLHIICQRYNHRYTNDDNLTNLFFEVNRDIQKTVQIDARDKLGRTPLQWAVANFLLDTVDILLNQGADLSSFVFPAVSHFDEGLKWYPESIWSKLRLLSDTLDVVDRLEKREYKLDRRGAITIMNALVNRHKFFKKPADLDGHWHDNEKFVKKAKEMMITPNMSLYDLIQLRPGVAEKLFTFTEIYEFVNSIDNWHWFSRKDSDGCSTYLCEISSRRFFRRWALDSLVELTRHKLPILCCDTVIEQLPNEDLRRKEIDRLLMDSINYMDENAYRAQLFIEFVSRSGCKDPQSRVIGDIEPRHTTALHLAARSGWFPNKYAVIRELFRFYDKFDVNYTDEGGLTHFHVACKYGLAGVVEKFLESRQNPNYIDEVTRDSPLHMALAGNHKIVAQLLLRSDVDPNLANLKGSTSLHIICMKHVDDDLVEIFFQINDDEHRILLVNAVDNKGRTPLHYALHNNRKRLTELLLRRGANPNLADSEGQTPLHVACQAYDDNNLVQILFEICDELNQLVEVDVRDKFGRTPLQSAVANFLLDTVDLLLNHGADLSSFVFPTESYFGGNCELPWNHKESEFNFKLRQASGALAVVECLEKRGYVLDRSDALTVMKFFVKYELFEKSTDLDECRHECTCETESDDSSHDEGEGQDADFKNLPNLEKLKILKEKVNWEVKQDRMELLRKIYPIIKKWKTELPDLRDIFRKEQIDLLLSDSLYHEKGGWFSGFPGKRFIRFVLRTRYRDTPDLDENGKPSSRRSTAIHLAANDIVCYSEEAVGELFQIYQRFDVNYTNDAGFTHFHAACKAGLQNIVKRFLDAGVSPNCLVTETGDSGLHSALDSGQKHLMPLLLKYKANPNLINKEGFTPVHYTCMRGDDKDLVEMLVEHCDNQYKPVQVDVPDEKGLTPLYYAARTDYKNVIKYLLSKGANPNATDAKGLTPLHRVCKDYYRDEDMAQTIFKIHDEENEFKWMPEGEEEEEEKYDKLGRMKIVAELLLNYGANPNSTDVQGVTPLHFICQRYSDDDFVEAFFKINDEKHQTVDVDARDNLGWTPLQWAVANFLPHVVEVLLDHCTDLSSFDFPSEALLVEGSRPWRYHVHFKLRLATGALAVLKCLENRGYQLHRSDALAMMKLFSDSGLFKKSANLDEYWFDEEEFANEAKKIMIMISPRVSLYDLIRKQPEETTKLLKYSDYFNFKCSKKSWVVPKKYKQACAEHLCEKLMRGSCQQWTKEHFLKLTRNQLPIEICNKIIELLINEDLYNICLAANI</sequence>
<accession>A0A6H5IV37</accession>
<proteinExistence type="predicted"/>
<evidence type="ECO:0000256" key="4">
    <source>
        <dbReference type="SAM" id="MobiDB-lite"/>
    </source>
</evidence>
<evidence type="ECO:0000256" key="3">
    <source>
        <dbReference type="PROSITE-ProRule" id="PRU00023"/>
    </source>
</evidence>
<dbReference type="SUPFAM" id="SSF48403">
    <property type="entry name" value="Ankyrin repeat"/>
    <property type="match status" value="3"/>
</dbReference>
<feature type="compositionally biased region" description="Acidic residues" evidence="4">
    <location>
        <begin position="118"/>
        <end position="133"/>
    </location>
</feature>
<keyword evidence="1" id="KW-0677">Repeat</keyword>
<dbReference type="OrthoDB" id="6362414at2759"/>
<feature type="repeat" description="ANK" evidence="3">
    <location>
        <begin position="847"/>
        <end position="875"/>
    </location>
</feature>
<keyword evidence="6" id="KW-1185">Reference proteome</keyword>